<dbReference type="EMBL" id="MLJW01006290">
    <property type="protein sequence ID" value="OIQ66889.1"/>
    <property type="molecule type" value="Genomic_DNA"/>
</dbReference>
<name>A0A1J5P5T1_9ZZZZ</name>
<gene>
    <name evidence="1" type="ORF">GALL_515390</name>
</gene>
<reference evidence="1" key="1">
    <citation type="submission" date="2016-10" db="EMBL/GenBank/DDBJ databases">
        <title>Sequence of Gallionella enrichment culture.</title>
        <authorList>
            <person name="Poehlein A."/>
            <person name="Muehling M."/>
            <person name="Daniel R."/>
        </authorList>
    </citation>
    <scope>NUCLEOTIDE SEQUENCE</scope>
</reference>
<evidence type="ECO:0000313" key="1">
    <source>
        <dbReference type="EMBL" id="OIQ66889.1"/>
    </source>
</evidence>
<sequence>MAQPLGGQRRIAQLQAVRAHVAKVRGKTLGFLRYPTRLKVQARPNLNAASSPYPRQNRAKRGGLLVQEQVQIRANTRQVRAHEAASASDFGMATALREDARQHSRRIAFKLAGLNEQKRLRCEHPWITRDVDFMVGEPFHRRLCRHVHLFAHIEVDWRQRAVLGRLFQVFLPLAANALFHIRHERRDLFRVARLRRLCLNLRDGYRACRLQPRDEFLVGFGALKLRQPRLGTRQCCEVKPVQFRVLQQFGNDAIPLGGVAQHGIVTHFVAIL</sequence>
<comment type="caution">
    <text evidence="1">The sequence shown here is derived from an EMBL/GenBank/DDBJ whole genome shotgun (WGS) entry which is preliminary data.</text>
</comment>
<protein>
    <submittedName>
        <fullName evidence="1">Uncharacterized protein</fullName>
    </submittedName>
</protein>
<proteinExistence type="predicted"/>
<organism evidence="1">
    <name type="scientific">mine drainage metagenome</name>
    <dbReference type="NCBI Taxonomy" id="410659"/>
    <lineage>
        <taxon>unclassified sequences</taxon>
        <taxon>metagenomes</taxon>
        <taxon>ecological metagenomes</taxon>
    </lineage>
</organism>
<accession>A0A1J5P5T1</accession>
<dbReference type="AlphaFoldDB" id="A0A1J5P5T1"/>